<dbReference type="AlphaFoldDB" id="A0AAP0KHV8"/>
<dbReference type="EMBL" id="JBBNAE010000001">
    <property type="protein sequence ID" value="KAK9152862.1"/>
    <property type="molecule type" value="Genomic_DNA"/>
</dbReference>
<protein>
    <submittedName>
        <fullName evidence="3">Uncharacterized protein</fullName>
    </submittedName>
</protein>
<evidence type="ECO:0000313" key="3">
    <source>
        <dbReference type="EMBL" id="KAK9152862.1"/>
    </source>
</evidence>
<dbReference type="PANTHER" id="PTHR34360">
    <property type="entry name" value="OS08G0519400 PROTEIN"/>
    <property type="match status" value="1"/>
</dbReference>
<keyword evidence="2" id="KW-0732">Signal</keyword>
<name>A0AAP0KHV8_9MAGN</name>
<evidence type="ECO:0000313" key="4">
    <source>
        <dbReference type="Proteomes" id="UP001417504"/>
    </source>
</evidence>
<feature type="signal peptide" evidence="2">
    <location>
        <begin position="1"/>
        <end position="25"/>
    </location>
</feature>
<keyword evidence="4" id="KW-1185">Reference proteome</keyword>
<evidence type="ECO:0000256" key="2">
    <source>
        <dbReference type="SAM" id="SignalP"/>
    </source>
</evidence>
<gene>
    <name evidence="3" type="ORF">Sjap_000342</name>
</gene>
<dbReference type="Proteomes" id="UP001417504">
    <property type="component" value="Unassembled WGS sequence"/>
</dbReference>
<feature type="coiled-coil region" evidence="1">
    <location>
        <begin position="31"/>
        <end position="92"/>
    </location>
</feature>
<reference evidence="3 4" key="1">
    <citation type="submission" date="2024-01" db="EMBL/GenBank/DDBJ databases">
        <title>Genome assemblies of Stephania.</title>
        <authorList>
            <person name="Yang L."/>
        </authorList>
    </citation>
    <scope>NUCLEOTIDE SEQUENCE [LARGE SCALE GENOMIC DNA]</scope>
    <source>
        <strain evidence="3">QJT</strain>
        <tissue evidence="3">Leaf</tissue>
    </source>
</reference>
<feature type="coiled-coil region" evidence="1">
    <location>
        <begin position="117"/>
        <end position="172"/>
    </location>
</feature>
<accession>A0AAP0KHV8</accession>
<feature type="chain" id="PRO_5043050332" evidence="2">
    <location>
        <begin position="26"/>
        <end position="362"/>
    </location>
</feature>
<dbReference type="PANTHER" id="PTHR34360:SF2">
    <property type="entry name" value="MYOSIN HEAVY CHAIN-LIKE PROTEIN"/>
    <property type="match status" value="1"/>
</dbReference>
<keyword evidence="1" id="KW-0175">Coiled coil</keyword>
<comment type="caution">
    <text evidence="3">The sequence shown here is derived from an EMBL/GenBank/DDBJ whole genome shotgun (WGS) entry which is preliminary data.</text>
</comment>
<evidence type="ECO:0000256" key="1">
    <source>
        <dbReference type="SAM" id="Coils"/>
    </source>
</evidence>
<organism evidence="3 4">
    <name type="scientific">Stephania japonica</name>
    <dbReference type="NCBI Taxonomy" id="461633"/>
    <lineage>
        <taxon>Eukaryota</taxon>
        <taxon>Viridiplantae</taxon>
        <taxon>Streptophyta</taxon>
        <taxon>Embryophyta</taxon>
        <taxon>Tracheophyta</taxon>
        <taxon>Spermatophyta</taxon>
        <taxon>Magnoliopsida</taxon>
        <taxon>Ranunculales</taxon>
        <taxon>Menispermaceae</taxon>
        <taxon>Menispermoideae</taxon>
        <taxon>Cissampelideae</taxon>
        <taxon>Stephania</taxon>
    </lineage>
</organism>
<proteinExistence type="predicted"/>
<sequence length="362" mass="41313">MANCAAILPALLIAMIPFIIIIANADEDARKDSLDCEIQEMKTRIAQLDRIRDIKIQRKSTFQRLMKYLKLIEDMTDKVNVLETTLRDLRLTGQFLKKLREDVEVLWATSRKNNFDIHVLESKLQEASVRLKALTAQVEKTTNIATELWIQIRHLEQALQITETRILKARRRRMYAFCKVWVLDCKVIKESLETLLSRIILVLDPGYFVEESPLRTYLSQALDQFKVILSATKNYHHKLQEFIKQKMEGNELTAPLANQEVVFFLASVAVTFPTLMAVKFLGLCLKSAAAADSAYLSLNFDEEGAHWVLPFIEQLSPDDLANGSAMWQVILLNRPILNKGIPQVIGVQVEKGLLIAFNTSMP</sequence>